<sequence>MGYKSERPAGLPISAGVWDVAERYTVDGSMVAEAMFEAMKKLEAEVITLRKGNGHGLTSLLS</sequence>
<accession>A0A829PDT4</accession>
<dbReference type="AlphaFoldDB" id="A0A829PDT4"/>
<gene>
    <name evidence="1" type="ORF">L829_0930</name>
</gene>
<protein>
    <submittedName>
        <fullName evidence="1">Uncharacterized protein</fullName>
    </submittedName>
</protein>
<reference evidence="1 2" key="1">
    <citation type="submission" date="2014-01" db="EMBL/GenBank/DDBJ databases">
        <authorList>
            <person name="Zelazny A."/>
            <person name="Olivier K."/>
            <person name="Sampaio E.P."/>
            <person name="Holland S.M."/>
            <person name="Tallon L.J."/>
            <person name="Sadzewicz L.K."/>
            <person name="Sengamalay N."/>
            <person name="Fraser C.M."/>
            <person name="Hine E."/>
            <person name="Shefchek K.A."/>
            <person name="Das S.P."/>
            <person name="Shallom S.J."/>
            <person name="Agrawal S."/>
            <person name="Tettelin H."/>
        </authorList>
    </citation>
    <scope>NUCLEOTIDE SEQUENCE [LARGE SCALE GENOMIC DNA]</scope>
    <source>
        <strain evidence="1 2">MAB_030201_1075</strain>
    </source>
</reference>
<dbReference type="EMBL" id="JAOX01000001">
    <property type="protein sequence ID" value="ETZ87384.1"/>
    <property type="molecule type" value="Genomic_DNA"/>
</dbReference>
<evidence type="ECO:0000313" key="2">
    <source>
        <dbReference type="Proteomes" id="UP000019854"/>
    </source>
</evidence>
<proteinExistence type="predicted"/>
<dbReference type="Proteomes" id="UP000019854">
    <property type="component" value="Unassembled WGS sequence"/>
</dbReference>
<organism evidence="1 2">
    <name type="scientific">Mycobacteroides abscessus MAB_030201_1075</name>
    <dbReference type="NCBI Taxonomy" id="1335410"/>
    <lineage>
        <taxon>Bacteria</taxon>
        <taxon>Bacillati</taxon>
        <taxon>Actinomycetota</taxon>
        <taxon>Actinomycetes</taxon>
        <taxon>Mycobacteriales</taxon>
        <taxon>Mycobacteriaceae</taxon>
        <taxon>Mycobacteroides</taxon>
        <taxon>Mycobacteroides abscessus</taxon>
    </lineage>
</organism>
<evidence type="ECO:0000313" key="1">
    <source>
        <dbReference type="EMBL" id="ETZ87384.1"/>
    </source>
</evidence>
<name>A0A829PDT4_9MYCO</name>
<comment type="caution">
    <text evidence="1">The sequence shown here is derived from an EMBL/GenBank/DDBJ whole genome shotgun (WGS) entry which is preliminary data.</text>
</comment>